<dbReference type="PANTHER" id="PTHR43576:SF2">
    <property type="entry name" value="INTRACELLULAR EXO-ALPHA-L-ARABINOFURANOSIDASE 2"/>
    <property type="match status" value="1"/>
</dbReference>
<keyword evidence="6" id="KW-0119">Carbohydrate metabolism</keyword>
<feature type="signal peptide" evidence="8">
    <location>
        <begin position="1"/>
        <end position="19"/>
    </location>
</feature>
<evidence type="ECO:0000256" key="3">
    <source>
        <dbReference type="ARBA" id="ARBA00011165"/>
    </source>
</evidence>
<keyword evidence="7" id="KW-0326">Glycosidase</keyword>
<dbReference type="Pfam" id="PF22848">
    <property type="entry name" value="ASD1_dom"/>
    <property type="match status" value="1"/>
</dbReference>
<evidence type="ECO:0000259" key="9">
    <source>
        <dbReference type="SMART" id="SM00813"/>
    </source>
</evidence>
<sequence length="518" mass="56443">MKTFLAAAAALFMASSAFAAPASLTVHADRPGPTINKYVYGQFSEMLGTGIYGGIYVGEKSPIPNTRGFRNDVIAALKELKVPLVRWPGGCYADEYHWRDGIGPKDKRVTRLNTNWGGVEDPNTFGTHEFFDFAELIGADAYINANMGTGTAAEAAQWLEYMTGNQDTTLVKERKANGRDKPFKVAIYALGNETWGCGGNMRAEYYADQYNQWATFMKTAQQPGPIMLASGDRSGDWTDFTKVLMDNRRAPMDGISLHYYTVLGDKWEIKDNATGFNEEGWARVLANTLKMDGYIKTHDDMMSAAEKKSDRPTKKVGLYIDEWGTWFKPAPGSNPGFLQQQNTIRDAVVAAANLNIFHKYADRVQMTSIAQTVNVLQAMILTDGAKMVLTPTYHVFHMYKPFQDATSLPIDLKTGNYTFGGITMPQVSASAAKTKSGAIVVGLANLDPHNAAVVSATLAGVKAGKVKGEILTGATMDAHNTFDKPDTVHPVAFNGAKLANGKLSLSLPPKSVVVLTLQ</sequence>
<evidence type="ECO:0000256" key="7">
    <source>
        <dbReference type="ARBA" id="ARBA00023295"/>
    </source>
</evidence>
<dbReference type="Gene3D" id="2.60.40.1180">
    <property type="entry name" value="Golgi alpha-mannosidase II"/>
    <property type="match status" value="1"/>
</dbReference>
<dbReference type="RefSeq" id="WP_341801813.1">
    <property type="nucleotide sequence ID" value="NZ_BAAADD010000002.1"/>
</dbReference>
<name>A0ABP3P8V4_9PROT</name>
<comment type="caution">
    <text evidence="10">The sequence shown here is derived from an EMBL/GenBank/DDBJ whole genome shotgun (WGS) entry which is preliminary data.</text>
</comment>
<keyword evidence="8" id="KW-0732">Signal</keyword>
<dbReference type="EMBL" id="BAAADD010000002">
    <property type="protein sequence ID" value="GAA0562084.1"/>
    <property type="molecule type" value="Genomic_DNA"/>
</dbReference>
<evidence type="ECO:0000256" key="5">
    <source>
        <dbReference type="ARBA" id="ARBA00022801"/>
    </source>
</evidence>
<dbReference type="InterPro" id="IPR013780">
    <property type="entry name" value="Glyco_hydro_b"/>
</dbReference>
<feature type="domain" description="Alpha-L-arabinofuranosidase C-terminal" evidence="9">
    <location>
        <begin position="321"/>
        <end position="511"/>
    </location>
</feature>
<reference evidence="11" key="1">
    <citation type="journal article" date="2019" name="Int. J. Syst. Evol. Microbiol.">
        <title>The Global Catalogue of Microorganisms (GCM) 10K type strain sequencing project: providing services to taxonomists for standard genome sequencing and annotation.</title>
        <authorList>
            <consortium name="The Broad Institute Genomics Platform"/>
            <consortium name="The Broad Institute Genome Sequencing Center for Infectious Disease"/>
            <person name="Wu L."/>
            <person name="Ma J."/>
        </authorList>
    </citation>
    <scope>NUCLEOTIDE SEQUENCE [LARGE SCALE GENOMIC DNA]</scope>
    <source>
        <strain evidence="11">JCM 15089</strain>
    </source>
</reference>
<dbReference type="SUPFAM" id="SSF51011">
    <property type="entry name" value="Glycosyl hydrolase domain"/>
    <property type="match status" value="1"/>
</dbReference>
<keyword evidence="11" id="KW-1185">Reference proteome</keyword>
<evidence type="ECO:0000256" key="1">
    <source>
        <dbReference type="ARBA" id="ARBA00001462"/>
    </source>
</evidence>
<evidence type="ECO:0000256" key="4">
    <source>
        <dbReference type="ARBA" id="ARBA00012670"/>
    </source>
</evidence>
<keyword evidence="5" id="KW-0378">Hydrolase</keyword>
<dbReference type="InterPro" id="IPR010720">
    <property type="entry name" value="Alpha-L-AF_C"/>
</dbReference>
<comment type="similarity">
    <text evidence="2">Belongs to the glycosyl hydrolase 51 family.</text>
</comment>
<evidence type="ECO:0000256" key="2">
    <source>
        <dbReference type="ARBA" id="ARBA00007186"/>
    </source>
</evidence>
<dbReference type="InterPro" id="IPR055235">
    <property type="entry name" value="ASD1_cat"/>
</dbReference>
<protein>
    <recommendedName>
        <fullName evidence="4">non-reducing end alpha-L-arabinofuranosidase</fullName>
        <ecNumber evidence="4">3.2.1.55</ecNumber>
    </recommendedName>
</protein>
<dbReference type="SUPFAM" id="SSF51445">
    <property type="entry name" value="(Trans)glycosidases"/>
    <property type="match status" value="1"/>
</dbReference>
<evidence type="ECO:0000256" key="8">
    <source>
        <dbReference type="SAM" id="SignalP"/>
    </source>
</evidence>
<comment type="subunit">
    <text evidence="3">Homohexamer; trimer of dimers.</text>
</comment>
<organism evidence="10 11">
    <name type="scientific">Rhizomicrobium electricum</name>
    <dbReference type="NCBI Taxonomy" id="480070"/>
    <lineage>
        <taxon>Bacteria</taxon>
        <taxon>Pseudomonadati</taxon>
        <taxon>Pseudomonadota</taxon>
        <taxon>Alphaproteobacteria</taxon>
        <taxon>Micropepsales</taxon>
        <taxon>Micropepsaceae</taxon>
        <taxon>Rhizomicrobium</taxon>
    </lineage>
</organism>
<proteinExistence type="inferred from homology"/>
<dbReference type="PANTHER" id="PTHR43576">
    <property type="entry name" value="ALPHA-L-ARABINOFURANOSIDASE C-RELATED"/>
    <property type="match status" value="1"/>
</dbReference>
<dbReference type="Pfam" id="PF06964">
    <property type="entry name" value="Alpha-L-AF_C"/>
    <property type="match status" value="1"/>
</dbReference>
<comment type="catalytic activity">
    <reaction evidence="1">
        <text>Hydrolysis of terminal non-reducing alpha-L-arabinofuranoside residues in alpha-L-arabinosides.</text>
        <dbReference type="EC" id="3.2.1.55"/>
    </reaction>
</comment>
<dbReference type="InterPro" id="IPR017853">
    <property type="entry name" value="GH"/>
</dbReference>
<evidence type="ECO:0000313" key="10">
    <source>
        <dbReference type="EMBL" id="GAA0562084.1"/>
    </source>
</evidence>
<dbReference type="SMART" id="SM00813">
    <property type="entry name" value="Alpha-L-AF_C"/>
    <property type="match status" value="1"/>
</dbReference>
<dbReference type="Gene3D" id="3.20.20.80">
    <property type="entry name" value="Glycosidases"/>
    <property type="match status" value="1"/>
</dbReference>
<gene>
    <name evidence="10" type="ORF">GCM10008942_08150</name>
</gene>
<dbReference type="Proteomes" id="UP001499951">
    <property type="component" value="Unassembled WGS sequence"/>
</dbReference>
<feature type="chain" id="PRO_5045076918" description="non-reducing end alpha-L-arabinofuranosidase" evidence="8">
    <location>
        <begin position="20"/>
        <end position="518"/>
    </location>
</feature>
<dbReference type="EC" id="3.2.1.55" evidence="4"/>
<evidence type="ECO:0000256" key="6">
    <source>
        <dbReference type="ARBA" id="ARBA00023277"/>
    </source>
</evidence>
<evidence type="ECO:0000313" key="11">
    <source>
        <dbReference type="Proteomes" id="UP001499951"/>
    </source>
</evidence>
<accession>A0ABP3P8V4</accession>